<dbReference type="EMBL" id="CAMKVN010000011">
    <property type="protein sequence ID" value="CAI2161686.1"/>
    <property type="molecule type" value="Genomic_DNA"/>
</dbReference>
<evidence type="ECO:0000313" key="2">
    <source>
        <dbReference type="Proteomes" id="UP001153678"/>
    </source>
</evidence>
<feature type="non-terminal residue" evidence="1">
    <location>
        <position position="1"/>
    </location>
</feature>
<evidence type="ECO:0000313" key="1">
    <source>
        <dbReference type="EMBL" id="CAI2161686.1"/>
    </source>
</evidence>
<keyword evidence="2" id="KW-1185">Reference proteome</keyword>
<sequence>NLRAYAQSMVTRKQNRINTLSQEKIILQLIVRCKDGQITEYRRTAHR</sequence>
<name>A0A9W4SAP3_9GLOM</name>
<dbReference type="Proteomes" id="UP001153678">
    <property type="component" value="Unassembled WGS sequence"/>
</dbReference>
<proteinExistence type="predicted"/>
<gene>
    <name evidence="1" type="ORF">FWILDA_LOCUS176</name>
</gene>
<reference evidence="1" key="1">
    <citation type="submission" date="2022-08" db="EMBL/GenBank/DDBJ databases">
        <authorList>
            <person name="Kallberg Y."/>
            <person name="Tangrot J."/>
            <person name="Rosling A."/>
        </authorList>
    </citation>
    <scope>NUCLEOTIDE SEQUENCE</scope>
    <source>
        <strain evidence="1">Wild A</strain>
    </source>
</reference>
<organism evidence="1 2">
    <name type="scientific">Funneliformis geosporum</name>
    <dbReference type="NCBI Taxonomy" id="1117311"/>
    <lineage>
        <taxon>Eukaryota</taxon>
        <taxon>Fungi</taxon>
        <taxon>Fungi incertae sedis</taxon>
        <taxon>Mucoromycota</taxon>
        <taxon>Glomeromycotina</taxon>
        <taxon>Glomeromycetes</taxon>
        <taxon>Glomerales</taxon>
        <taxon>Glomeraceae</taxon>
        <taxon>Funneliformis</taxon>
    </lineage>
</organism>
<comment type="caution">
    <text evidence="1">The sequence shown here is derived from an EMBL/GenBank/DDBJ whole genome shotgun (WGS) entry which is preliminary data.</text>
</comment>
<protein>
    <submittedName>
        <fullName evidence="1">8611_t:CDS:1</fullName>
    </submittedName>
</protein>
<dbReference type="AlphaFoldDB" id="A0A9W4SAP3"/>
<accession>A0A9W4SAP3</accession>